<proteinExistence type="inferred from homology"/>
<comment type="similarity">
    <text evidence="1">Belongs to the RBM48 family.</text>
</comment>
<accession>A0A7J8HD52</accession>
<evidence type="ECO:0000256" key="3">
    <source>
        <dbReference type="ARBA" id="ARBA00022664"/>
    </source>
</evidence>
<comment type="caution">
    <text evidence="10">The sequence shown here is derived from an EMBL/GenBank/DDBJ whole genome shotgun (WGS) entry which is preliminary data.</text>
</comment>
<dbReference type="Proteomes" id="UP000550707">
    <property type="component" value="Unassembled WGS sequence"/>
</dbReference>
<dbReference type="GO" id="GO:0005654">
    <property type="term" value="C:nucleoplasm"/>
    <property type="evidence" value="ECO:0007669"/>
    <property type="project" value="TreeGrafter"/>
</dbReference>
<gene>
    <name evidence="10" type="ORF">HJG59_015403</name>
</gene>
<evidence type="ECO:0000256" key="6">
    <source>
        <dbReference type="ARBA" id="ARBA00023187"/>
    </source>
</evidence>
<name>A0A7J8HD52_MOLMO</name>
<feature type="compositionally biased region" description="Basic and acidic residues" evidence="9">
    <location>
        <begin position="372"/>
        <end position="382"/>
    </location>
</feature>
<reference evidence="10 11" key="1">
    <citation type="journal article" date="2020" name="Nature">
        <title>Six reference-quality genomes reveal evolution of bat adaptations.</title>
        <authorList>
            <person name="Jebb D."/>
            <person name="Huang Z."/>
            <person name="Pippel M."/>
            <person name="Hughes G.M."/>
            <person name="Lavrichenko K."/>
            <person name="Devanna P."/>
            <person name="Winkler S."/>
            <person name="Jermiin L.S."/>
            <person name="Skirmuntt E.C."/>
            <person name="Katzourakis A."/>
            <person name="Burkitt-Gray L."/>
            <person name="Ray D.A."/>
            <person name="Sullivan K.A.M."/>
            <person name="Roscito J.G."/>
            <person name="Kirilenko B.M."/>
            <person name="Davalos L.M."/>
            <person name="Corthals A.P."/>
            <person name="Power M.L."/>
            <person name="Jones G."/>
            <person name="Ransome R.D."/>
            <person name="Dechmann D.K.N."/>
            <person name="Locatelli A.G."/>
            <person name="Puechmaille S.J."/>
            <person name="Fedrigo O."/>
            <person name="Jarvis E.D."/>
            <person name="Hiller M."/>
            <person name="Vernes S.C."/>
            <person name="Myers E.W."/>
            <person name="Teeling E.C."/>
        </authorList>
    </citation>
    <scope>NUCLEOTIDE SEQUENCE [LARGE SCALE GENOMIC DNA]</scope>
    <source>
        <strain evidence="10">MMolMol1</strain>
        <tissue evidence="10">Muscle</tissue>
    </source>
</reference>
<keyword evidence="3" id="KW-0507">mRNA processing</keyword>
<sequence>MASSGGELGGLFEHHVQRAVCDTRAKYREGRRPRAVRVYTINLESRYLLIQGVPAVGAMKELVERFALYGAIEQYNALDEYPAEDFTEVYLIKFMNLQSARTAKRKMDEQSFFGGLLHVCYAPEFETVEETRKKLQERKAYIARTAKNKAALYVMTWKNSPGSTVNWKMQKCREMGHFMTKKKLVIEHKDTKDFRQDSHSKKSGFCEAALNTSAGKSDPCLPYSCELPLCNFSSKCICSSGEYVNRASNSSRNGRNHDETVGHCSHNDSWQKMQMKTLKNSVSCPGAITITSSAAVDRFMPRTTQLQERKRRREDDRKLGPFLETSKDSNEVVIGPQLPDIPKVDMHDDSLNTTANLIRSKLKEVVSSVPKPPEDKLEDVHTSHPLKQRRRI</sequence>
<dbReference type="AlphaFoldDB" id="A0A7J8HD52"/>
<dbReference type="GO" id="GO:0008380">
    <property type="term" value="P:RNA splicing"/>
    <property type="evidence" value="ECO:0007669"/>
    <property type="project" value="UniProtKB-KW"/>
</dbReference>
<protein>
    <recommendedName>
        <fullName evidence="2">RNA-binding protein 48</fullName>
    </recommendedName>
</protein>
<dbReference type="PANTHER" id="PTHR20957">
    <property type="entry name" value="RNA-BINDING PROTEIN 48"/>
    <property type="match status" value="1"/>
</dbReference>
<comment type="function">
    <text evidence="7">As a component of the minor spliceosome, involved in the splicing of U12-type introns in pre-mRNAs.</text>
</comment>
<dbReference type="SUPFAM" id="SSF54928">
    <property type="entry name" value="RNA-binding domain, RBD"/>
    <property type="match status" value="1"/>
</dbReference>
<comment type="subunit">
    <text evidence="8">Component of the minor spliceosome. Within this complex, interacts with ARMC7 and PRPF8/PRP8.</text>
</comment>
<keyword evidence="4" id="KW-0747">Spliceosome</keyword>
<evidence type="ECO:0000313" key="10">
    <source>
        <dbReference type="EMBL" id="KAF6470217.1"/>
    </source>
</evidence>
<dbReference type="EMBL" id="JACASF010000007">
    <property type="protein sequence ID" value="KAF6470217.1"/>
    <property type="molecule type" value="Genomic_DNA"/>
</dbReference>
<dbReference type="InterPro" id="IPR039599">
    <property type="entry name" value="RBM48"/>
</dbReference>
<feature type="region of interest" description="Disordered" evidence="9">
    <location>
        <begin position="247"/>
        <end position="267"/>
    </location>
</feature>
<dbReference type="InterPro" id="IPR035979">
    <property type="entry name" value="RBD_domain_sf"/>
</dbReference>
<evidence type="ECO:0000256" key="9">
    <source>
        <dbReference type="SAM" id="MobiDB-lite"/>
    </source>
</evidence>
<evidence type="ECO:0000313" key="11">
    <source>
        <dbReference type="Proteomes" id="UP000550707"/>
    </source>
</evidence>
<keyword evidence="5" id="KW-0694">RNA-binding</keyword>
<dbReference type="GO" id="GO:0003723">
    <property type="term" value="F:RNA binding"/>
    <property type="evidence" value="ECO:0007669"/>
    <property type="project" value="UniProtKB-KW"/>
</dbReference>
<evidence type="ECO:0000256" key="2">
    <source>
        <dbReference type="ARBA" id="ARBA00015189"/>
    </source>
</evidence>
<keyword evidence="11" id="KW-1185">Reference proteome</keyword>
<feature type="region of interest" description="Disordered" evidence="9">
    <location>
        <begin position="365"/>
        <end position="392"/>
    </location>
</feature>
<evidence type="ECO:0000256" key="7">
    <source>
        <dbReference type="ARBA" id="ARBA00035004"/>
    </source>
</evidence>
<dbReference type="FunFam" id="3.30.70.330:FF:000424">
    <property type="entry name" value="RNA-binding protein 48 isoform X4"/>
    <property type="match status" value="1"/>
</dbReference>
<dbReference type="CDD" id="cd12442">
    <property type="entry name" value="RRM_RBM48"/>
    <property type="match status" value="1"/>
</dbReference>
<evidence type="ECO:0000256" key="5">
    <source>
        <dbReference type="ARBA" id="ARBA00022884"/>
    </source>
</evidence>
<dbReference type="PANTHER" id="PTHR20957:SF0">
    <property type="entry name" value="RNA-BINDING PROTEIN 48"/>
    <property type="match status" value="1"/>
</dbReference>
<dbReference type="GO" id="GO:0006397">
    <property type="term" value="P:mRNA processing"/>
    <property type="evidence" value="ECO:0007669"/>
    <property type="project" value="UniProtKB-KW"/>
</dbReference>
<keyword evidence="6" id="KW-0508">mRNA splicing</keyword>
<dbReference type="GO" id="GO:0005681">
    <property type="term" value="C:spliceosomal complex"/>
    <property type="evidence" value="ECO:0007669"/>
    <property type="project" value="UniProtKB-KW"/>
</dbReference>
<dbReference type="InterPro" id="IPR034264">
    <property type="entry name" value="RBM48_RRM"/>
</dbReference>
<organism evidence="10 11">
    <name type="scientific">Molossus molossus</name>
    <name type="common">Pallas' mastiff bat</name>
    <name type="synonym">Vespertilio molossus</name>
    <dbReference type="NCBI Taxonomy" id="27622"/>
    <lineage>
        <taxon>Eukaryota</taxon>
        <taxon>Metazoa</taxon>
        <taxon>Chordata</taxon>
        <taxon>Craniata</taxon>
        <taxon>Vertebrata</taxon>
        <taxon>Euteleostomi</taxon>
        <taxon>Mammalia</taxon>
        <taxon>Eutheria</taxon>
        <taxon>Laurasiatheria</taxon>
        <taxon>Chiroptera</taxon>
        <taxon>Yangochiroptera</taxon>
        <taxon>Molossidae</taxon>
        <taxon>Molossus</taxon>
    </lineage>
</organism>
<evidence type="ECO:0000256" key="4">
    <source>
        <dbReference type="ARBA" id="ARBA00022728"/>
    </source>
</evidence>
<evidence type="ECO:0000256" key="1">
    <source>
        <dbReference type="ARBA" id="ARBA00006938"/>
    </source>
</evidence>
<evidence type="ECO:0000256" key="8">
    <source>
        <dbReference type="ARBA" id="ARBA00035022"/>
    </source>
</evidence>